<keyword evidence="1" id="KW-0812">Transmembrane</keyword>
<evidence type="ECO:0000256" key="1">
    <source>
        <dbReference type="SAM" id="Phobius"/>
    </source>
</evidence>
<name>A0ABR9WY76_9RHOB</name>
<organism evidence="2 3">
    <name type="scientific">Salipiger mangrovisoli</name>
    <dbReference type="NCBI Taxonomy" id="2865933"/>
    <lineage>
        <taxon>Bacteria</taxon>
        <taxon>Pseudomonadati</taxon>
        <taxon>Pseudomonadota</taxon>
        <taxon>Alphaproteobacteria</taxon>
        <taxon>Rhodobacterales</taxon>
        <taxon>Roseobacteraceae</taxon>
        <taxon>Salipiger</taxon>
    </lineage>
</organism>
<proteinExistence type="predicted"/>
<keyword evidence="3" id="KW-1185">Reference proteome</keyword>
<dbReference type="EMBL" id="JADFFK010000003">
    <property type="protein sequence ID" value="MBE9636226.1"/>
    <property type="molecule type" value="Genomic_DNA"/>
</dbReference>
<keyword evidence="1" id="KW-0472">Membrane</keyword>
<evidence type="ECO:0000313" key="2">
    <source>
        <dbReference type="EMBL" id="MBE9636226.1"/>
    </source>
</evidence>
<comment type="caution">
    <text evidence="2">The sequence shown here is derived from an EMBL/GenBank/DDBJ whole genome shotgun (WGS) entry which is preliminary data.</text>
</comment>
<gene>
    <name evidence="2" type="ORF">IQ782_05175</name>
</gene>
<protein>
    <submittedName>
        <fullName evidence="2">Uncharacterized protein</fullName>
    </submittedName>
</protein>
<accession>A0ABR9WY76</accession>
<dbReference type="Proteomes" id="UP000607796">
    <property type="component" value="Unassembled WGS sequence"/>
</dbReference>
<feature type="transmembrane region" description="Helical" evidence="1">
    <location>
        <begin position="152"/>
        <end position="178"/>
    </location>
</feature>
<feature type="transmembrane region" description="Helical" evidence="1">
    <location>
        <begin position="120"/>
        <end position="140"/>
    </location>
</feature>
<reference evidence="2 3" key="1">
    <citation type="journal article" date="2021" name="Int. J. Syst. Evol. Microbiol.">
        <title>Salipiger mangrovisoli sp. nov., isolated from mangrove soil and the proposal for the reclassification of Paraphaeobacter pallidus as Salipiger pallidus comb. nov.</title>
        <authorList>
            <person name="Du J."/>
            <person name="Liu Y."/>
            <person name="Pei T."/>
            <person name="Deng M.R."/>
            <person name="Zhu H."/>
        </authorList>
    </citation>
    <scope>NUCLEOTIDE SEQUENCE [LARGE SCALE GENOMIC DNA]</scope>
    <source>
        <strain evidence="2 3">6D45A</strain>
    </source>
</reference>
<sequence>MAIVAVAYVLAHGLTALLITPLQARLLPDVTAFASLMYLPHGVRVLSTWLMGRLSVIPLGLGAFLSEVLFTPVEVSSATDPVILLSIAVGGVSALLAFELMGLVGHRIYAGQNKRIHWKWLLLAGMLASVFNSLGQSLVFSGKVLPDHAIAVLAVYAVGDLVGLVATTLVLMFVFRWIRVFLAR</sequence>
<evidence type="ECO:0000313" key="3">
    <source>
        <dbReference type="Proteomes" id="UP000607796"/>
    </source>
</evidence>
<feature type="transmembrane region" description="Helical" evidence="1">
    <location>
        <begin position="82"/>
        <end position="108"/>
    </location>
</feature>
<keyword evidence="1" id="KW-1133">Transmembrane helix</keyword>